<keyword evidence="4" id="KW-0597">Phosphoprotein</keyword>
<feature type="domain" description="HAMP" evidence="10">
    <location>
        <begin position="199"/>
        <end position="257"/>
    </location>
</feature>
<dbReference type="SUPFAM" id="SSF47384">
    <property type="entry name" value="Homodimeric domain of signal transducing histidine kinase"/>
    <property type="match status" value="1"/>
</dbReference>
<dbReference type="EMBL" id="JACNEP010000023">
    <property type="protein sequence ID" value="MBC3767716.1"/>
    <property type="molecule type" value="Genomic_DNA"/>
</dbReference>
<evidence type="ECO:0000256" key="8">
    <source>
        <dbReference type="SAM" id="Phobius"/>
    </source>
</evidence>
<keyword evidence="8" id="KW-1133">Transmembrane helix</keyword>
<dbReference type="EC" id="2.7.13.3" evidence="3"/>
<evidence type="ECO:0000256" key="1">
    <source>
        <dbReference type="ARBA" id="ARBA00000085"/>
    </source>
</evidence>
<dbReference type="Proteomes" id="UP000601768">
    <property type="component" value="Unassembled WGS sequence"/>
</dbReference>
<evidence type="ECO:0000256" key="4">
    <source>
        <dbReference type="ARBA" id="ARBA00022553"/>
    </source>
</evidence>
<evidence type="ECO:0000256" key="5">
    <source>
        <dbReference type="ARBA" id="ARBA00022679"/>
    </source>
</evidence>
<dbReference type="SMART" id="SM00388">
    <property type="entry name" value="HisKA"/>
    <property type="match status" value="1"/>
</dbReference>
<evidence type="ECO:0000259" key="9">
    <source>
        <dbReference type="PROSITE" id="PS50109"/>
    </source>
</evidence>
<keyword evidence="8" id="KW-0472">Membrane</keyword>
<comment type="subcellular location">
    <subcellularLocation>
        <location evidence="2">Membrane</location>
    </subcellularLocation>
</comment>
<evidence type="ECO:0000256" key="3">
    <source>
        <dbReference type="ARBA" id="ARBA00012438"/>
    </source>
</evidence>
<dbReference type="InterPro" id="IPR004358">
    <property type="entry name" value="Sig_transdc_His_kin-like_C"/>
</dbReference>
<dbReference type="GO" id="GO:0016020">
    <property type="term" value="C:membrane"/>
    <property type="evidence" value="ECO:0007669"/>
    <property type="project" value="UniProtKB-SubCell"/>
</dbReference>
<dbReference type="InterPro" id="IPR003660">
    <property type="entry name" value="HAMP_dom"/>
</dbReference>
<dbReference type="AlphaFoldDB" id="A0A8J6IW71"/>
<dbReference type="PROSITE" id="PS50109">
    <property type="entry name" value="HIS_KIN"/>
    <property type="match status" value="1"/>
</dbReference>
<dbReference type="SUPFAM" id="SSF55874">
    <property type="entry name" value="ATPase domain of HSP90 chaperone/DNA topoisomerase II/histidine kinase"/>
    <property type="match status" value="1"/>
</dbReference>
<evidence type="ECO:0000259" key="10">
    <source>
        <dbReference type="PROSITE" id="PS50885"/>
    </source>
</evidence>
<evidence type="ECO:0000256" key="7">
    <source>
        <dbReference type="ARBA" id="ARBA00023012"/>
    </source>
</evidence>
<dbReference type="PANTHER" id="PTHR43711:SF1">
    <property type="entry name" value="HISTIDINE KINASE 1"/>
    <property type="match status" value="1"/>
</dbReference>
<gene>
    <name evidence="11" type="ORF">H8B19_17695</name>
</gene>
<dbReference type="InterPro" id="IPR003661">
    <property type="entry name" value="HisK_dim/P_dom"/>
</dbReference>
<dbReference type="InterPro" id="IPR003594">
    <property type="entry name" value="HATPase_dom"/>
</dbReference>
<dbReference type="Pfam" id="PF02518">
    <property type="entry name" value="HATPase_c"/>
    <property type="match status" value="1"/>
</dbReference>
<dbReference type="PRINTS" id="PR00344">
    <property type="entry name" value="BCTRLSENSOR"/>
</dbReference>
<dbReference type="GO" id="GO:0000155">
    <property type="term" value="F:phosphorelay sensor kinase activity"/>
    <property type="evidence" value="ECO:0007669"/>
    <property type="project" value="InterPro"/>
</dbReference>
<accession>A0A8J6IW71</accession>
<evidence type="ECO:0000313" key="12">
    <source>
        <dbReference type="Proteomes" id="UP000601768"/>
    </source>
</evidence>
<keyword evidence="5" id="KW-0808">Transferase</keyword>
<keyword evidence="6 11" id="KW-0418">Kinase</keyword>
<comment type="catalytic activity">
    <reaction evidence="1">
        <text>ATP + protein L-histidine = ADP + protein N-phospho-L-histidine.</text>
        <dbReference type="EC" id="2.7.13.3"/>
    </reaction>
</comment>
<dbReference type="Gene3D" id="1.10.287.130">
    <property type="match status" value="1"/>
</dbReference>
<dbReference type="InterPro" id="IPR036097">
    <property type="entry name" value="HisK_dim/P_sf"/>
</dbReference>
<comment type="caution">
    <text evidence="11">The sequence shown here is derived from an EMBL/GenBank/DDBJ whole genome shotgun (WGS) entry which is preliminary data.</text>
</comment>
<dbReference type="InterPro" id="IPR036890">
    <property type="entry name" value="HATPase_C_sf"/>
</dbReference>
<evidence type="ECO:0000256" key="2">
    <source>
        <dbReference type="ARBA" id="ARBA00004370"/>
    </source>
</evidence>
<organism evidence="11 12">
    <name type="scientific">Neptunicella marina</name>
    <dbReference type="NCBI Taxonomy" id="2125989"/>
    <lineage>
        <taxon>Bacteria</taxon>
        <taxon>Pseudomonadati</taxon>
        <taxon>Pseudomonadota</taxon>
        <taxon>Gammaproteobacteria</taxon>
        <taxon>Alteromonadales</taxon>
        <taxon>Alteromonadaceae</taxon>
        <taxon>Neptunicella</taxon>
    </lineage>
</organism>
<keyword evidence="7" id="KW-0902">Two-component regulatory system</keyword>
<feature type="transmembrane region" description="Helical" evidence="8">
    <location>
        <begin position="179"/>
        <end position="201"/>
    </location>
</feature>
<dbReference type="CDD" id="cd00075">
    <property type="entry name" value="HATPase"/>
    <property type="match status" value="1"/>
</dbReference>
<keyword evidence="12" id="KW-1185">Reference proteome</keyword>
<dbReference type="SMART" id="SM00304">
    <property type="entry name" value="HAMP"/>
    <property type="match status" value="1"/>
</dbReference>
<keyword evidence="8" id="KW-0812">Transmembrane</keyword>
<dbReference type="Pfam" id="PF00512">
    <property type="entry name" value="HisKA"/>
    <property type="match status" value="1"/>
</dbReference>
<dbReference type="Gene3D" id="6.10.340.10">
    <property type="match status" value="1"/>
</dbReference>
<dbReference type="PANTHER" id="PTHR43711">
    <property type="entry name" value="TWO-COMPONENT HISTIDINE KINASE"/>
    <property type="match status" value="1"/>
</dbReference>
<feature type="transmembrane region" description="Helical" evidence="8">
    <location>
        <begin position="6"/>
        <end position="26"/>
    </location>
</feature>
<dbReference type="PROSITE" id="PS50885">
    <property type="entry name" value="HAMP"/>
    <property type="match status" value="1"/>
</dbReference>
<dbReference type="CDD" id="cd00082">
    <property type="entry name" value="HisKA"/>
    <property type="match status" value="1"/>
</dbReference>
<sequence>MAMSLYQRLAISLVLVFLILLSLMLWGSEYLHRTTRLAAEQRLHLGLAEHLVQDNPLLAEGSYDHDALENLFHTLMLLGPSFEFYYIDPNGNILSYSAKPGEVKRTRIDLTPVKHLLQSDLDLPVVGDDPRNLGLQKIFSVAPVYKEQELQGYLYMIIGSQIYDNILANIQQNQTIKNMALLVTASMLFLMICLLILFRYFTAPLYKLTSGIKSIQQAGYQGSLGVLSTANSDSSNEIEQLSSAFSQMLMRLQQQYEQLQQIDQQRRVLLADLSHDLRTPLASLQGYIETLALNPDSLSEQDRQRFTQISLKNAQNLKHLIDQIFELAYLEGGQVTLNQESFPLGELLHDVLAKFALKADDKSITLSLNPSQFEYLVFADIGKLERVLSNLIDNAIRHTPEGGAIDIRVSETDEQKLRIDLRDTGVGISESELAFIFDARYQASTSKTDKNLHAGLGLAISRKLMLLLDSDLKVQSELGEGTCFSFELKRV</sequence>
<evidence type="ECO:0000313" key="11">
    <source>
        <dbReference type="EMBL" id="MBC3767716.1"/>
    </source>
</evidence>
<proteinExistence type="predicted"/>
<reference evidence="11" key="1">
    <citation type="journal article" date="2018" name="Int. J. Syst. Evol. Microbiol.">
        <title>Neptunicella marina gen. nov., sp. nov., isolated from surface seawater.</title>
        <authorList>
            <person name="Liu X."/>
            <person name="Lai Q."/>
            <person name="Du Y."/>
            <person name="Zhang X."/>
            <person name="Liu Z."/>
            <person name="Sun F."/>
            <person name="Shao Z."/>
        </authorList>
    </citation>
    <scope>NUCLEOTIDE SEQUENCE</scope>
    <source>
        <strain evidence="11">S27-2</strain>
    </source>
</reference>
<reference evidence="11" key="2">
    <citation type="submission" date="2020-08" db="EMBL/GenBank/DDBJ databases">
        <authorList>
            <person name="Lai Q."/>
        </authorList>
    </citation>
    <scope>NUCLEOTIDE SEQUENCE</scope>
    <source>
        <strain evidence="11">S27-2</strain>
    </source>
</reference>
<dbReference type="InterPro" id="IPR050736">
    <property type="entry name" value="Sensor_HK_Regulatory"/>
</dbReference>
<evidence type="ECO:0000256" key="6">
    <source>
        <dbReference type="ARBA" id="ARBA00022777"/>
    </source>
</evidence>
<dbReference type="RefSeq" id="WP_186508351.1">
    <property type="nucleotide sequence ID" value="NZ_JACNEP010000023.1"/>
</dbReference>
<feature type="domain" description="Histidine kinase" evidence="9">
    <location>
        <begin position="272"/>
        <end position="491"/>
    </location>
</feature>
<protein>
    <recommendedName>
        <fullName evidence="3">histidine kinase</fullName>
        <ecNumber evidence="3">2.7.13.3</ecNumber>
    </recommendedName>
</protein>
<dbReference type="InterPro" id="IPR005467">
    <property type="entry name" value="His_kinase_dom"/>
</dbReference>
<name>A0A8J6IW71_9ALTE</name>
<dbReference type="SMART" id="SM00387">
    <property type="entry name" value="HATPase_c"/>
    <property type="match status" value="1"/>
</dbReference>
<dbReference type="Gene3D" id="3.30.565.10">
    <property type="entry name" value="Histidine kinase-like ATPase, C-terminal domain"/>
    <property type="match status" value="1"/>
</dbReference>